<gene>
    <name evidence="5" type="ORF">Cadr_000004010</name>
</gene>
<evidence type="ECO:0000256" key="4">
    <source>
        <dbReference type="ARBA" id="ARBA00023274"/>
    </source>
</evidence>
<dbReference type="AlphaFoldDB" id="A0A5N4EEG2"/>
<comment type="function">
    <text evidence="1">Plays an important role in the elongation step of protein synthesis.</text>
</comment>
<evidence type="ECO:0000256" key="3">
    <source>
        <dbReference type="ARBA" id="ARBA00022980"/>
    </source>
</evidence>
<comment type="similarity">
    <text evidence="2">Belongs to the eukaryotic ribosomal protein P1/P2 family.</text>
</comment>
<comment type="caution">
    <text evidence="5">The sequence shown here is derived from an EMBL/GenBank/DDBJ whole genome shotgun (WGS) entry which is preliminary data.</text>
</comment>
<evidence type="ECO:0000256" key="2">
    <source>
        <dbReference type="ARBA" id="ARBA00005436"/>
    </source>
</evidence>
<keyword evidence="4" id="KW-0687">Ribonucleoprotein</keyword>
<keyword evidence="6" id="KW-1185">Reference proteome</keyword>
<proteinExistence type="inferred from homology"/>
<dbReference type="GO" id="GO:1990904">
    <property type="term" value="C:ribonucleoprotein complex"/>
    <property type="evidence" value="ECO:0007669"/>
    <property type="project" value="UniProtKB-KW"/>
</dbReference>
<keyword evidence="3 5" id="KW-0689">Ribosomal protein</keyword>
<accession>A0A5N4EEG2</accession>
<dbReference type="InterPro" id="IPR038716">
    <property type="entry name" value="P1/P2_N_sf"/>
</dbReference>
<evidence type="ECO:0000313" key="6">
    <source>
        <dbReference type="Proteomes" id="UP000299084"/>
    </source>
</evidence>
<dbReference type="GO" id="GO:0005840">
    <property type="term" value="C:ribosome"/>
    <property type="evidence" value="ECO:0007669"/>
    <property type="project" value="UniProtKB-KW"/>
</dbReference>
<organism evidence="5 6">
    <name type="scientific">Camelus dromedarius</name>
    <name type="common">Dromedary</name>
    <name type="synonym">Arabian camel</name>
    <dbReference type="NCBI Taxonomy" id="9838"/>
    <lineage>
        <taxon>Eukaryota</taxon>
        <taxon>Metazoa</taxon>
        <taxon>Chordata</taxon>
        <taxon>Craniata</taxon>
        <taxon>Vertebrata</taxon>
        <taxon>Euteleostomi</taxon>
        <taxon>Mammalia</taxon>
        <taxon>Eutheria</taxon>
        <taxon>Laurasiatheria</taxon>
        <taxon>Artiodactyla</taxon>
        <taxon>Tylopoda</taxon>
        <taxon>Camelidae</taxon>
        <taxon>Camelus</taxon>
    </lineage>
</organism>
<evidence type="ECO:0000256" key="1">
    <source>
        <dbReference type="ARBA" id="ARBA00003362"/>
    </source>
</evidence>
<name>A0A5N4EEG2_CAMDR</name>
<reference evidence="5 6" key="1">
    <citation type="journal article" date="2019" name="Mol. Ecol. Resour.">
        <title>Improving Illumina assemblies with Hi-C and long reads: an example with the North African dromedary.</title>
        <authorList>
            <person name="Elbers J.P."/>
            <person name="Rogers M.F."/>
            <person name="Perelman P.L."/>
            <person name="Proskuryakova A.A."/>
            <person name="Serdyukova N.A."/>
            <person name="Johnson W.E."/>
            <person name="Horin P."/>
            <person name="Corander J."/>
            <person name="Murphy D."/>
            <person name="Burger P.A."/>
        </authorList>
    </citation>
    <scope>NUCLEOTIDE SEQUENCE [LARGE SCALE GENOMIC DNA]</scope>
    <source>
        <strain evidence="5">Drom800</strain>
        <tissue evidence="5">Blood</tissue>
    </source>
</reference>
<evidence type="ECO:0000313" key="5">
    <source>
        <dbReference type="EMBL" id="KAB1281755.1"/>
    </source>
</evidence>
<sequence length="118" mass="12743">MAGINVMLPFFGFHALKRVPAEVFFIFGLTAEWSPGETQKPVPFPRSITLKVSFSPVATKAAKTIITKNVVYLHDAASHLMAAIGGNTHPSTKDVKKILDSMGVDEADNDLLTRSSVS</sequence>
<dbReference type="Proteomes" id="UP000299084">
    <property type="component" value="Unassembled WGS sequence"/>
</dbReference>
<protein>
    <submittedName>
        <fullName evidence="5">60S acidic ribosomal protein P2</fullName>
    </submittedName>
</protein>
<dbReference type="EMBL" id="JWIN03000003">
    <property type="protein sequence ID" value="KAB1281755.1"/>
    <property type="molecule type" value="Genomic_DNA"/>
</dbReference>
<dbReference type="Gene3D" id="1.10.10.1410">
    <property type="match status" value="1"/>
</dbReference>